<protein>
    <submittedName>
        <fullName evidence="7">Unannotated protein</fullName>
    </submittedName>
</protein>
<evidence type="ECO:0000313" key="7">
    <source>
        <dbReference type="EMBL" id="CAB4690723.1"/>
    </source>
</evidence>
<dbReference type="PANTHER" id="PTHR43557:SF2">
    <property type="entry name" value="RIESKE DOMAIN-CONTAINING PROTEIN-RELATED"/>
    <property type="match status" value="1"/>
</dbReference>
<dbReference type="InterPro" id="IPR028202">
    <property type="entry name" value="Reductase_C"/>
</dbReference>
<dbReference type="GO" id="GO:0005737">
    <property type="term" value="C:cytoplasm"/>
    <property type="evidence" value="ECO:0007669"/>
    <property type="project" value="TreeGrafter"/>
</dbReference>
<keyword evidence="4" id="KW-0560">Oxidoreductase</keyword>
<reference evidence="7" key="1">
    <citation type="submission" date="2020-05" db="EMBL/GenBank/DDBJ databases">
        <authorList>
            <person name="Chiriac C."/>
            <person name="Salcher M."/>
            <person name="Ghai R."/>
            <person name="Kavagutti S V."/>
        </authorList>
    </citation>
    <scope>NUCLEOTIDE SEQUENCE</scope>
</reference>
<evidence type="ECO:0000256" key="2">
    <source>
        <dbReference type="ARBA" id="ARBA00022630"/>
    </source>
</evidence>
<dbReference type="Gene3D" id="3.50.50.60">
    <property type="entry name" value="FAD/NAD(P)-binding domain"/>
    <property type="match status" value="2"/>
</dbReference>
<name>A0A6J6P2B0_9ZZZZ</name>
<comment type="cofactor">
    <cofactor evidence="1">
        <name>FAD</name>
        <dbReference type="ChEBI" id="CHEBI:57692"/>
    </cofactor>
</comment>
<gene>
    <name evidence="7" type="ORF">UFOPK2295_01873</name>
</gene>
<dbReference type="Gene3D" id="3.30.390.30">
    <property type="match status" value="1"/>
</dbReference>
<keyword evidence="3" id="KW-0274">FAD</keyword>
<dbReference type="AlphaFoldDB" id="A0A6J6P2B0"/>
<evidence type="ECO:0000256" key="4">
    <source>
        <dbReference type="ARBA" id="ARBA00023002"/>
    </source>
</evidence>
<dbReference type="GO" id="GO:0016651">
    <property type="term" value="F:oxidoreductase activity, acting on NAD(P)H"/>
    <property type="evidence" value="ECO:0007669"/>
    <property type="project" value="TreeGrafter"/>
</dbReference>
<dbReference type="PRINTS" id="PR00368">
    <property type="entry name" value="FADPNR"/>
</dbReference>
<organism evidence="7">
    <name type="scientific">freshwater metagenome</name>
    <dbReference type="NCBI Taxonomy" id="449393"/>
    <lineage>
        <taxon>unclassified sequences</taxon>
        <taxon>metagenomes</taxon>
        <taxon>ecological metagenomes</taxon>
    </lineage>
</organism>
<dbReference type="InterPro" id="IPR036188">
    <property type="entry name" value="FAD/NAD-bd_sf"/>
</dbReference>
<dbReference type="InterPro" id="IPR050446">
    <property type="entry name" value="FAD-oxidoreductase/Apoptosis"/>
</dbReference>
<dbReference type="InterPro" id="IPR023753">
    <property type="entry name" value="FAD/NAD-binding_dom"/>
</dbReference>
<keyword evidence="2" id="KW-0285">Flavoprotein</keyword>
<dbReference type="SUPFAM" id="SSF51905">
    <property type="entry name" value="FAD/NAD(P)-binding domain"/>
    <property type="match status" value="2"/>
</dbReference>
<evidence type="ECO:0000256" key="1">
    <source>
        <dbReference type="ARBA" id="ARBA00001974"/>
    </source>
</evidence>
<dbReference type="Pfam" id="PF07992">
    <property type="entry name" value="Pyr_redox_2"/>
    <property type="match status" value="1"/>
</dbReference>
<dbReference type="PANTHER" id="PTHR43557">
    <property type="entry name" value="APOPTOSIS-INDUCING FACTOR 1"/>
    <property type="match status" value="1"/>
</dbReference>
<evidence type="ECO:0000259" key="6">
    <source>
        <dbReference type="Pfam" id="PF14759"/>
    </source>
</evidence>
<dbReference type="SUPFAM" id="SSF55424">
    <property type="entry name" value="FAD/NAD-linked reductases, dimerisation (C-terminal) domain"/>
    <property type="match status" value="1"/>
</dbReference>
<dbReference type="Pfam" id="PF14759">
    <property type="entry name" value="Reductase_C"/>
    <property type="match status" value="1"/>
</dbReference>
<evidence type="ECO:0000259" key="5">
    <source>
        <dbReference type="Pfam" id="PF07992"/>
    </source>
</evidence>
<sequence>MQNIVIVGASLAGTRAAETLRSSGFTGAITMVGAEAHMPYDRPPLSKNYLAGDWDEERVALRKPEALEELNLTWKLGVAASGLDTAAKTLTLANGETLTYDGLIIATGGDVRRLPNQPDIAGIHTLRTLADATALRDEITEGARVVVIGAGFIGLEAAATAKKRGADVTVLEGLEAPLIRAMGAETGAAIGAVHERNGVVVRCDVQVASIDGDSRVKSVTLSNGDVIPADVVIVGIGVSPATTWLEKSGLTLRDGVVCNANLCAGPETVFVAGDVLRWPNALFADVEADMRVEHWTNAAEQGAHAATNLLAALNSTEQTPYSAVPFFWSDQFDARIQCLGRPSANAVVDVVAGNPADGKWCAMYSVKNRLTAVLGVSQPKLVMPSRALLSTHTSREDALAHFVRVTAPPPPPPAA</sequence>
<dbReference type="EMBL" id="CAEZWV010000090">
    <property type="protein sequence ID" value="CAB4690723.1"/>
    <property type="molecule type" value="Genomic_DNA"/>
</dbReference>
<proteinExistence type="predicted"/>
<evidence type="ECO:0000256" key="3">
    <source>
        <dbReference type="ARBA" id="ARBA00022827"/>
    </source>
</evidence>
<feature type="domain" description="Reductase C-terminal" evidence="6">
    <location>
        <begin position="326"/>
        <end position="397"/>
    </location>
</feature>
<dbReference type="PRINTS" id="PR00411">
    <property type="entry name" value="PNDRDTASEI"/>
</dbReference>
<feature type="domain" description="FAD/NAD(P)-binding" evidence="5">
    <location>
        <begin position="3"/>
        <end position="302"/>
    </location>
</feature>
<accession>A0A6J6P2B0</accession>
<dbReference type="InterPro" id="IPR016156">
    <property type="entry name" value="FAD/NAD-linked_Rdtase_dimer_sf"/>
</dbReference>